<proteinExistence type="predicted"/>
<dbReference type="Gene3D" id="1.25.40.10">
    <property type="entry name" value="Tetratricopeptide repeat domain"/>
    <property type="match status" value="2"/>
</dbReference>
<comment type="caution">
    <text evidence="2">The sequence shown here is derived from an EMBL/GenBank/DDBJ whole genome shotgun (WGS) entry which is preliminary data.</text>
</comment>
<keyword evidence="3" id="KW-1185">Reference proteome</keyword>
<evidence type="ECO:0000313" key="3">
    <source>
        <dbReference type="Proteomes" id="UP000630353"/>
    </source>
</evidence>
<dbReference type="AlphaFoldDB" id="A0A919CQB1"/>
<evidence type="ECO:0000256" key="1">
    <source>
        <dbReference type="ARBA" id="ARBA00022679"/>
    </source>
</evidence>
<dbReference type="SUPFAM" id="SSF48452">
    <property type="entry name" value="TPR-like"/>
    <property type="match status" value="2"/>
</dbReference>
<dbReference type="EMBL" id="BMZS01000005">
    <property type="protein sequence ID" value="GHD51631.1"/>
    <property type="molecule type" value="Genomic_DNA"/>
</dbReference>
<sequence>MRLLALAGRLTQAGEHASAIETYRTIAGRHPAAPAGWRQLAAASAQYGTRPAAAVALKRALTLAPEDGATTRLLLFIDLAGTPAARHRALAMAALTNPAEARAMGQLASSYQLQDRTGPAERCARQALAADPSLVEVRMNLAVILRNNGQVAASRAELRRAAILQPAALLTWRRIAIAEELLSNLAGAEAAARRALAVDRRDHDAAIVLAFVHRRTGRIEAALQGLAALPDRLLGEIKRDVVEFELGALHDRLGETDAAFAHFTRGNALALARAAPGTANAAAYVAEVRAHAQALAASYVRRWRPARPVDPPPVFMVGFPRSGTTLLDQVLDAHPEVRVLEELPILSAVANRLARPHATLPERLADLTEPQIGELRATYSALRERYAGPDAPAMVIDKMPLNIALTGLILRMYPNARIVLSLRHPCDVCLSCFMQPFRLNPSMANFVDLDSATRLYALVMRVWLRARHALSPDHVAVRYEDLIEDVEGHARRTVAFLGLEWDDRVLGHLEHARSRGLIRTPSFRQVTEPIYKRARGRWHRYRAHLEPFMDRLDPFIDEFGYREEG</sequence>
<dbReference type="Gene3D" id="3.40.50.300">
    <property type="entry name" value="P-loop containing nucleotide triphosphate hydrolases"/>
    <property type="match status" value="1"/>
</dbReference>
<organism evidence="2 3">
    <name type="scientific">Thalassobaculum fulvum</name>
    <dbReference type="NCBI Taxonomy" id="1633335"/>
    <lineage>
        <taxon>Bacteria</taxon>
        <taxon>Pseudomonadati</taxon>
        <taxon>Pseudomonadota</taxon>
        <taxon>Alphaproteobacteria</taxon>
        <taxon>Rhodospirillales</taxon>
        <taxon>Thalassobaculaceae</taxon>
        <taxon>Thalassobaculum</taxon>
    </lineage>
</organism>
<dbReference type="InterPro" id="IPR026634">
    <property type="entry name" value="TPST-like"/>
</dbReference>
<dbReference type="PANTHER" id="PTHR12788">
    <property type="entry name" value="PROTEIN-TYROSINE SULFOTRANSFERASE 2"/>
    <property type="match status" value="1"/>
</dbReference>
<name>A0A919CQB1_9PROT</name>
<gene>
    <name evidence="2" type="ORF">GCM10017083_26300</name>
</gene>
<dbReference type="InterPro" id="IPR011990">
    <property type="entry name" value="TPR-like_helical_dom_sf"/>
</dbReference>
<dbReference type="InterPro" id="IPR019734">
    <property type="entry name" value="TPR_rpt"/>
</dbReference>
<dbReference type="PANTHER" id="PTHR12788:SF10">
    <property type="entry name" value="PROTEIN-TYROSINE SULFOTRANSFERASE"/>
    <property type="match status" value="1"/>
</dbReference>
<reference evidence="2" key="2">
    <citation type="submission" date="2020-09" db="EMBL/GenBank/DDBJ databases">
        <authorList>
            <person name="Sun Q."/>
            <person name="Kim S."/>
        </authorList>
    </citation>
    <scope>NUCLEOTIDE SEQUENCE</scope>
    <source>
        <strain evidence="2">KCTC 42651</strain>
    </source>
</reference>
<protein>
    <submittedName>
        <fullName evidence="2">Sulfotransferase</fullName>
    </submittedName>
</protein>
<keyword evidence="1" id="KW-0808">Transferase</keyword>
<dbReference type="GO" id="GO:0008476">
    <property type="term" value="F:protein-tyrosine sulfotransferase activity"/>
    <property type="evidence" value="ECO:0007669"/>
    <property type="project" value="InterPro"/>
</dbReference>
<accession>A0A919CQB1</accession>
<dbReference type="InterPro" id="IPR027417">
    <property type="entry name" value="P-loop_NTPase"/>
</dbReference>
<dbReference type="Proteomes" id="UP000630353">
    <property type="component" value="Unassembled WGS sequence"/>
</dbReference>
<dbReference type="SMART" id="SM00028">
    <property type="entry name" value="TPR"/>
    <property type="match status" value="4"/>
</dbReference>
<evidence type="ECO:0000313" key="2">
    <source>
        <dbReference type="EMBL" id="GHD51631.1"/>
    </source>
</evidence>
<dbReference type="SUPFAM" id="SSF52540">
    <property type="entry name" value="P-loop containing nucleoside triphosphate hydrolases"/>
    <property type="match status" value="1"/>
</dbReference>
<dbReference type="Pfam" id="PF13469">
    <property type="entry name" value="Sulfotransfer_3"/>
    <property type="match status" value="1"/>
</dbReference>
<reference evidence="2" key="1">
    <citation type="journal article" date="2014" name="Int. J. Syst. Evol. Microbiol.">
        <title>Complete genome sequence of Corynebacterium casei LMG S-19264T (=DSM 44701T), isolated from a smear-ripened cheese.</title>
        <authorList>
            <consortium name="US DOE Joint Genome Institute (JGI-PGF)"/>
            <person name="Walter F."/>
            <person name="Albersmeier A."/>
            <person name="Kalinowski J."/>
            <person name="Ruckert C."/>
        </authorList>
    </citation>
    <scope>NUCLEOTIDE SEQUENCE</scope>
    <source>
        <strain evidence="2">KCTC 42651</strain>
    </source>
</reference>